<organism evidence="2 3">
    <name type="scientific">Rubus argutus</name>
    <name type="common">Southern blackberry</name>
    <dbReference type="NCBI Taxonomy" id="59490"/>
    <lineage>
        <taxon>Eukaryota</taxon>
        <taxon>Viridiplantae</taxon>
        <taxon>Streptophyta</taxon>
        <taxon>Embryophyta</taxon>
        <taxon>Tracheophyta</taxon>
        <taxon>Spermatophyta</taxon>
        <taxon>Magnoliopsida</taxon>
        <taxon>eudicotyledons</taxon>
        <taxon>Gunneridae</taxon>
        <taxon>Pentapetalae</taxon>
        <taxon>rosids</taxon>
        <taxon>fabids</taxon>
        <taxon>Rosales</taxon>
        <taxon>Rosaceae</taxon>
        <taxon>Rosoideae</taxon>
        <taxon>Rosoideae incertae sedis</taxon>
        <taxon>Rubus</taxon>
    </lineage>
</organism>
<dbReference type="EMBL" id="JBEDUW010000007">
    <property type="protein sequence ID" value="KAK9910344.1"/>
    <property type="molecule type" value="Genomic_DNA"/>
</dbReference>
<evidence type="ECO:0000313" key="2">
    <source>
        <dbReference type="EMBL" id="KAK9910344.1"/>
    </source>
</evidence>
<protein>
    <recommendedName>
        <fullName evidence="1">Mechanosensitive ion channel MscS domain-containing protein</fullName>
    </recommendedName>
</protein>
<feature type="domain" description="Mechanosensitive ion channel MscS" evidence="1">
    <location>
        <begin position="9"/>
        <end position="43"/>
    </location>
</feature>
<comment type="caution">
    <text evidence="2">The sequence shown here is derived from an EMBL/GenBank/DDBJ whole genome shotgun (WGS) entry which is preliminary data.</text>
</comment>
<reference evidence="2 3" key="1">
    <citation type="journal article" date="2023" name="G3 (Bethesda)">
        <title>A chromosome-length genome assembly and annotation of blackberry (Rubus argutus, cv. 'Hillquist').</title>
        <authorList>
            <person name="Bruna T."/>
            <person name="Aryal R."/>
            <person name="Dudchenko O."/>
            <person name="Sargent D.J."/>
            <person name="Mead D."/>
            <person name="Buti M."/>
            <person name="Cavallini A."/>
            <person name="Hytonen T."/>
            <person name="Andres J."/>
            <person name="Pham M."/>
            <person name="Weisz D."/>
            <person name="Mascagni F."/>
            <person name="Usai G."/>
            <person name="Natali L."/>
            <person name="Bassil N."/>
            <person name="Fernandez G.E."/>
            <person name="Lomsadze A."/>
            <person name="Armour M."/>
            <person name="Olukolu B."/>
            <person name="Poorten T."/>
            <person name="Britton C."/>
            <person name="Davik J."/>
            <person name="Ashrafi H."/>
            <person name="Aiden E.L."/>
            <person name="Borodovsky M."/>
            <person name="Worthington M."/>
        </authorList>
    </citation>
    <scope>NUCLEOTIDE SEQUENCE [LARGE SCALE GENOMIC DNA]</scope>
    <source>
        <strain evidence="2">PI 553951</strain>
    </source>
</reference>
<name>A0AAW1VPR4_RUBAR</name>
<dbReference type="AlphaFoldDB" id="A0AAW1VPR4"/>
<accession>A0AAW1VPR4</accession>
<dbReference type="SUPFAM" id="SSF53756">
    <property type="entry name" value="UDP-Glycosyltransferase/glycogen phosphorylase"/>
    <property type="match status" value="1"/>
</dbReference>
<proteinExistence type="predicted"/>
<evidence type="ECO:0000259" key="1">
    <source>
        <dbReference type="Pfam" id="PF00924"/>
    </source>
</evidence>
<dbReference type="GO" id="GO:0016020">
    <property type="term" value="C:membrane"/>
    <property type="evidence" value="ECO:0007669"/>
    <property type="project" value="InterPro"/>
</dbReference>
<dbReference type="Proteomes" id="UP001457282">
    <property type="component" value="Unassembled WGS sequence"/>
</dbReference>
<evidence type="ECO:0000313" key="3">
    <source>
        <dbReference type="Proteomes" id="UP001457282"/>
    </source>
</evidence>
<keyword evidence="3" id="KW-1185">Reference proteome</keyword>
<dbReference type="Gene3D" id="3.40.50.2000">
    <property type="entry name" value="Glycogen Phosphorylase B"/>
    <property type="match status" value="1"/>
</dbReference>
<sequence length="138" mass="15263">MGKQILVLEAGSIGGQVVEMGLTTTSLLNAEKFQVIVPNSLFSPLNARLLAEKGLAAEVKRDEDGSFSKDDIAKTLRLAIVEEEGEPLRVNARKAAVFFGDQKLHQDHYLGAFVDFLKYNVAKKVIHLDQITSDHHYI</sequence>
<dbReference type="Pfam" id="PF00924">
    <property type="entry name" value="MS_channel_2nd"/>
    <property type="match status" value="1"/>
</dbReference>
<dbReference type="GO" id="GO:0055085">
    <property type="term" value="P:transmembrane transport"/>
    <property type="evidence" value="ECO:0007669"/>
    <property type="project" value="InterPro"/>
</dbReference>
<dbReference type="InterPro" id="IPR006685">
    <property type="entry name" value="MscS_channel_2nd"/>
</dbReference>
<gene>
    <name evidence="2" type="ORF">M0R45_034310</name>
</gene>